<keyword evidence="3" id="KW-1185">Reference proteome</keyword>
<protein>
    <submittedName>
        <fullName evidence="2">Enoyl-CoA hydratase</fullName>
    </submittedName>
</protein>
<accession>A0A2P6MD96</accession>
<dbReference type="Proteomes" id="UP000243650">
    <property type="component" value="Unassembled WGS sequence"/>
</dbReference>
<gene>
    <name evidence="2" type="ORF">C6I21_15730</name>
</gene>
<dbReference type="OrthoDB" id="9775794at2"/>
<dbReference type="CDD" id="cd06558">
    <property type="entry name" value="crotonase-like"/>
    <property type="match status" value="1"/>
</dbReference>
<dbReference type="EMBL" id="PVNS01000021">
    <property type="protein sequence ID" value="PRO64256.1"/>
    <property type="molecule type" value="Genomic_DNA"/>
</dbReference>
<dbReference type="GO" id="GO:0003824">
    <property type="term" value="F:catalytic activity"/>
    <property type="evidence" value="ECO:0007669"/>
    <property type="project" value="UniProtKB-ARBA"/>
</dbReference>
<dbReference type="AlphaFoldDB" id="A0A2P6MD96"/>
<dbReference type="Pfam" id="PF00378">
    <property type="entry name" value="ECH_1"/>
    <property type="match status" value="1"/>
</dbReference>
<evidence type="ECO:0000313" key="3">
    <source>
        <dbReference type="Proteomes" id="UP000243650"/>
    </source>
</evidence>
<evidence type="ECO:0000256" key="1">
    <source>
        <dbReference type="ARBA" id="ARBA00005254"/>
    </source>
</evidence>
<dbReference type="InterPro" id="IPR001753">
    <property type="entry name" value="Enoyl-CoA_hydra/iso"/>
</dbReference>
<dbReference type="Gene3D" id="3.90.226.10">
    <property type="entry name" value="2-enoyl-CoA Hydratase, Chain A, domain 1"/>
    <property type="match status" value="1"/>
</dbReference>
<comment type="similarity">
    <text evidence="1">Belongs to the enoyl-CoA hydratase/isomerase family.</text>
</comment>
<comment type="caution">
    <text evidence="2">The sequence shown here is derived from an EMBL/GenBank/DDBJ whole genome shotgun (WGS) entry which is preliminary data.</text>
</comment>
<sequence>MSTVEYEVHEGTAVIRMNRPEVKNAINTAMHEELYRAFSKAHEDTDVRVILLTGSGGSFSSGADLKSIPLEDMASFDHGTYLDETYNRLLLLLDRLDKPTAAYLNGPAVGAGLSIALACDFRWMHPEAYAALSFLQIGLVPDAGASYFLPRIVGYGRALDFASGRRISPEEAVQAGLVTGLSPDVPEQFLQQLAQAPLPAYGLMKENMRLGMEQPLEDVLEAEVRAQRKAGRSRRHVEAVQAFVQRSR</sequence>
<proteinExistence type="inferred from homology"/>
<organism evidence="2 3">
    <name type="scientific">Alkalicoccus urumqiensis</name>
    <name type="common">Bacillus urumqiensis</name>
    <dbReference type="NCBI Taxonomy" id="1548213"/>
    <lineage>
        <taxon>Bacteria</taxon>
        <taxon>Bacillati</taxon>
        <taxon>Bacillota</taxon>
        <taxon>Bacilli</taxon>
        <taxon>Bacillales</taxon>
        <taxon>Bacillaceae</taxon>
        <taxon>Alkalicoccus</taxon>
    </lineage>
</organism>
<dbReference type="SUPFAM" id="SSF52096">
    <property type="entry name" value="ClpP/crotonase"/>
    <property type="match status" value="1"/>
</dbReference>
<dbReference type="InterPro" id="IPR014748">
    <property type="entry name" value="Enoyl-CoA_hydra_C"/>
</dbReference>
<name>A0A2P6MD96_ALKUR</name>
<dbReference type="RefSeq" id="WP_105960421.1">
    <property type="nucleotide sequence ID" value="NZ_PVNS01000021.1"/>
</dbReference>
<dbReference type="PANTHER" id="PTHR43684:SF4">
    <property type="entry name" value="ENOYL-COA HYDRATASE_ISOMERASE FAMILY PROTEIN (AFU_ORTHOLOGUE AFUA_1G01890)"/>
    <property type="match status" value="1"/>
</dbReference>
<reference evidence="2" key="1">
    <citation type="submission" date="2018-03" db="EMBL/GenBank/DDBJ databases">
        <title>Bacillus urumqiensis sp. nov., a moderately haloalkaliphilic bacterium isolated from a salt lake.</title>
        <authorList>
            <person name="Zhao B."/>
            <person name="Liao Z."/>
        </authorList>
    </citation>
    <scope>NUCLEOTIDE SEQUENCE [LARGE SCALE GENOMIC DNA]</scope>
    <source>
        <strain evidence="2">BZ-SZ-XJ18</strain>
    </source>
</reference>
<evidence type="ECO:0000313" key="2">
    <source>
        <dbReference type="EMBL" id="PRO64256.1"/>
    </source>
</evidence>
<dbReference type="InterPro" id="IPR051053">
    <property type="entry name" value="ECH/Chromodomain_protein"/>
</dbReference>
<dbReference type="Gene3D" id="1.10.12.10">
    <property type="entry name" value="Lyase 2-enoyl-coa Hydratase, Chain A, domain 2"/>
    <property type="match status" value="1"/>
</dbReference>
<dbReference type="PANTHER" id="PTHR43684">
    <property type="match status" value="1"/>
</dbReference>
<dbReference type="InterPro" id="IPR029045">
    <property type="entry name" value="ClpP/crotonase-like_dom_sf"/>
</dbReference>